<dbReference type="SUPFAM" id="SSF52058">
    <property type="entry name" value="L domain-like"/>
    <property type="match status" value="1"/>
</dbReference>
<name>A0A151ZFP0_TIELA</name>
<comment type="caution">
    <text evidence="2">The sequence shown here is derived from an EMBL/GenBank/DDBJ whole genome shotgun (WGS) entry which is preliminary data.</text>
</comment>
<dbReference type="Proteomes" id="UP000076078">
    <property type="component" value="Unassembled WGS sequence"/>
</dbReference>
<keyword evidence="1" id="KW-0677">Repeat</keyword>
<dbReference type="Pfam" id="PF07855">
    <property type="entry name" value="ATG101"/>
    <property type="match status" value="1"/>
</dbReference>
<dbReference type="InterPro" id="IPR008615">
    <property type="entry name" value="FNIP"/>
</dbReference>
<organism evidence="2 3">
    <name type="scientific">Tieghemostelium lacteum</name>
    <name type="common">Slime mold</name>
    <name type="synonym">Dictyostelium lacteum</name>
    <dbReference type="NCBI Taxonomy" id="361077"/>
    <lineage>
        <taxon>Eukaryota</taxon>
        <taxon>Amoebozoa</taxon>
        <taxon>Evosea</taxon>
        <taxon>Eumycetozoa</taxon>
        <taxon>Dictyostelia</taxon>
        <taxon>Dictyosteliales</taxon>
        <taxon>Raperosteliaceae</taxon>
        <taxon>Tieghemostelium</taxon>
    </lineage>
</organism>
<dbReference type="InterPro" id="IPR012445">
    <property type="entry name" value="ATG101"/>
</dbReference>
<dbReference type="EMBL" id="LODT01000029">
    <property type="protein sequence ID" value="KYQ92729.1"/>
    <property type="molecule type" value="Genomic_DNA"/>
</dbReference>
<dbReference type="InParanoid" id="A0A151ZFP0"/>
<keyword evidence="3" id="KW-1185">Reference proteome</keyword>
<dbReference type="InterPro" id="IPR051251">
    <property type="entry name" value="STK_FNIP-Repeat"/>
</dbReference>
<evidence type="ECO:0000313" key="3">
    <source>
        <dbReference type="Proteomes" id="UP000076078"/>
    </source>
</evidence>
<protein>
    <submittedName>
        <fullName evidence="2">DUF1649 family protein</fullName>
    </submittedName>
</protein>
<dbReference type="PANTHER" id="PTHR32134:SF169">
    <property type="entry name" value="FNIP REPEAT-CONTAINING PROTEIN-RELATED"/>
    <property type="match status" value="1"/>
</dbReference>
<sequence length="603" mass="69766">MFHYLVVTKVTELLESDADILHYLMVNKLMYSFRNSIRFVRFPIEYFQENYEENRLERFVPLKFREVTFHNNEQYELYITMLFNSLNIQSIRFGRNFIDYLDFHDGWLMKNVDTIRLGFHFDQMIKPGYIPDSVVFLKFGYWFNSQIFPGALGDTIETLKFGTVFDQSLTNILPKNLKYLRVKGKYNQPMEKGLLPPSLRTLILGENFNQPLSIEVNLPLKLTTLIVGYDFNQDFKIGDLPETLETLKFGYSFKRPLKAGVLPVSLKNLSFVDYVYSLHGKLPPLLQYLSFVYYKHDIVEGTLPNSLVEFHSSRCEIKCKLPSKLKILTLPSFYNIFKGQLPSGLISLAINQGTELYEKNLIPSTVTTLSFGIGYTSKVAENIIPHTVNIIKVDNQNILKFFDKYAIQRHVKVIKSNNSKRYSNNIQYSQLKEVVQCLLHSILFQRALGAIKPKDVVLDCTEYSFSKVDDISISKAVEEKSEELLTTIMKKQLKNAQIAISFYEKRDKTSFLNLTSTSENVCWEQWIITFNLVSQMDPKTLLSQIQDTVFNIIEKVNQDKNIPPIKSATESTPFPFEIVIPGSENPGMVNKVWSIFKPPPILR</sequence>
<dbReference type="STRING" id="361077.A0A151ZFP0"/>
<dbReference type="OrthoDB" id="10259639at2759"/>
<evidence type="ECO:0000313" key="2">
    <source>
        <dbReference type="EMBL" id="KYQ92729.1"/>
    </source>
</evidence>
<dbReference type="PANTHER" id="PTHR32134">
    <property type="entry name" value="FNIP REPEAT-CONTAINING PROTEIN"/>
    <property type="match status" value="1"/>
</dbReference>
<accession>A0A151ZFP0</accession>
<proteinExistence type="predicted"/>
<evidence type="ECO:0000256" key="1">
    <source>
        <dbReference type="ARBA" id="ARBA00022737"/>
    </source>
</evidence>
<gene>
    <name evidence="2" type="ORF">DLAC_06734</name>
</gene>
<dbReference type="GO" id="GO:0006914">
    <property type="term" value="P:autophagy"/>
    <property type="evidence" value="ECO:0007669"/>
    <property type="project" value="InterPro"/>
</dbReference>
<reference evidence="2 3" key="1">
    <citation type="submission" date="2015-12" db="EMBL/GenBank/DDBJ databases">
        <title>Dictyostelia acquired genes for synthesis and detection of signals that induce cell-type specialization by lateral gene transfer from prokaryotes.</title>
        <authorList>
            <person name="Gloeckner G."/>
            <person name="Schaap P."/>
        </authorList>
    </citation>
    <scope>NUCLEOTIDE SEQUENCE [LARGE SCALE GENOMIC DNA]</scope>
    <source>
        <strain evidence="2 3">TK</strain>
    </source>
</reference>
<dbReference type="Pfam" id="PF05725">
    <property type="entry name" value="FNIP"/>
    <property type="match status" value="4"/>
</dbReference>
<dbReference type="AlphaFoldDB" id="A0A151ZFP0"/>